<evidence type="ECO:0000313" key="12">
    <source>
        <dbReference type="Proteomes" id="UP001365128"/>
    </source>
</evidence>
<evidence type="ECO:0000256" key="3">
    <source>
        <dbReference type="ARBA" id="ARBA00022737"/>
    </source>
</evidence>
<organism evidence="11 12">
    <name type="scientific">Phyllosticta citricarpa</name>
    <dbReference type="NCBI Taxonomy" id="55181"/>
    <lineage>
        <taxon>Eukaryota</taxon>
        <taxon>Fungi</taxon>
        <taxon>Dikarya</taxon>
        <taxon>Ascomycota</taxon>
        <taxon>Pezizomycotina</taxon>
        <taxon>Dothideomycetes</taxon>
        <taxon>Dothideomycetes incertae sedis</taxon>
        <taxon>Botryosphaeriales</taxon>
        <taxon>Phyllostictaceae</taxon>
        <taxon>Phyllosticta</taxon>
    </lineage>
</organism>
<feature type="repeat" description="WD" evidence="9">
    <location>
        <begin position="551"/>
        <end position="590"/>
    </location>
</feature>
<dbReference type="InterPro" id="IPR001680">
    <property type="entry name" value="WD40_rpt"/>
</dbReference>
<evidence type="ECO:0000256" key="1">
    <source>
        <dbReference type="ARBA" id="ARBA00004570"/>
    </source>
</evidence>
<sequence>MASSGRDDSPRGRASVSRPTSSSDVDDEAVSASRQLEAFGRKVTATANHLMGPEGGISHHYQNALGELHRELRRPGIQRSVFSFAQTTPRELVRSKLSVPEIQQRALSYLPDELLADIPESGPAYSLFQGFQATTEDEKHHHRKRRGPKHNSRGQRLIDGNGGSDDEGSGAVSLEKLRKDKRHLTRRLEMMGVRKNMCSTEIKEIDQKIANLHVMRRIVLDRLADLEREESELEHDLQDVGNKLEDMEEELEEQAQLSQRSPETPTVTIADSEGDADGSPGFMSESIYEKLPAQSPKEKKKRKTHRRISMPVLHEHLEPGSRIKELAAHDDIVTALDFDMPFGTAVSASMDDTVKVWDLNAGRCIGLLEGHLSSVRCLQVEDNIVATGSMDATIRLWDLSRAEYAPRDSRYDEEDEDAALGFENPEDAIPLPPAGNMQDCPLFTLDAHVAEVTALYFRGDTLVSGSADKTLRQWDLVKGRCVQTLDVLWAAAQASSTLGPGEAWRQTGRVSDASADFVGALQCFDAALACGTADGMVRLWDLRSGQVHRSLVGHTGPVTALQFDDVHLVTGSMDRSIRIWDLRMGSIYDAYAYDHPVTSLMFDARRIAAAAGEDVAKIYDKTESVHWDCGPGAREETSTSSAATIEKVRIRDGYLVEGRRDGTVGMWSC</sequence>
<dbReference type="PRINTS" id="PR00320">
    <property type="entry name" value="GPROTEINBRPT"/>
</dbReference>
<keyword evidence="5" id="KW-0175">Coiled coil</keyword>
<dbReference type="PROSITE" id="PS50082">
    <property type="entry name" value="WD_REPEATS_2"/>
    <property type="match status" value="5"/>
</dbReference>
<feature type="repeat" description="WD" evidence="9">
    <location>
        <begin position="326"/>
        <end position="367"/>
    </location>
</feature>
<dbReference type="Gene3D" id="2.130.10.10">
    <property type="entry name" value="YVTN repeat-like/Quinoprotein amine dehydrogenase"/>
    <property type="match status" value="2"/>
</dbReference>
<evidence type="ECO:0000256" key="7">
    <source>
        <dbReference type="ARBA" id="ARBA00023136"/>
    </source>
</evidence>
<dbReference type="PANTHER" id="PTHR19855:SF28">
    <property type="entry name" value="CCR4-ASSOCIATED FACTOR 4"/>
    <property type="match status" value="1"/>
</dbReference>
<feature type="repeat" description="WD" evidence="9">
    <location>
        <begin position="368"/>
        <end position="407"/>
    </location>
</feature>
<feature type="compositionally biased region" description="Basic residues" evidence="10">
    <location>
        <begin position="140"/>
        <end position="153"/>
    </location>
</feature>
<dbReference type="SUPFAM" id="SSF50978">
    <property type="entry name" value="WD40 repeat-like"/>
    <property type="match status" value="1"/>
</dbReference>
<keyword evidence="12" id="KW-1185">Reference proteome</keyword>
<dbReference type="InterPro" id="IPR020472">
    <property type="entry name" value="WD40_PAC1"/>
</dbReference>
<reference evidence="11 12" key="1">
    <citation type="submission" date="2024-04" db="EMBL/GenBank/DDBJ databases">
        <title>Phyllosticta paracitricarpa is synonymous to the EU quarantine fungus P. citricarpa based on phylogenomic analyses.</title>
        <authorList>
            <consortium name="Lawrence Berkeley National Laboratory"/>
            <person name="Van Ingen-Buijs V.A."/>
            <person name="Van Westerhoven A.C."/>
            <person name="Haridas S."/>
            <person name="Skiadas P."/>
            <person name="Martin F."/>
            <person name="Groenewald J.Z."/>
            <person name="Crous P.W."/>
            <person name="Seidl M.F."/>
        </authorList>
    </citation>
    <scope>NUCLEOTIDE SEQUENCE [LARGE SCALE GENOMIC DNA]</scope>
    <source>
        <strain evidence="11 12">CBS 122670</strain>
    </source>
</reference>
<dbReference type="InterPro" id="IPR015943">
    <property type="entry name" value="WD40/YVTN_repeat-like_dom_sf"/>
</dbReference>
<evidence type="ECO:0000256" key="10">
    <source>
        <dbReference type="SAM" id="MobiDB-lite"/>
    </source>
</evidence>
<feature type="compositionally biased region" description="Polar residues" evidence="10">
    <location>
        <begin position="260"/>
        <end position="269"/>
    </location>
</feature>
<evidence type="ECO:0000256" key="4">
    <source>
        <dbReference type="ARBA" id="ARBA00022787"/>
    </source>
</evidence>
<feature type="repeat" description="WD" evidence="9">
    <location>
        <begin position="528"/>
        <end position="550"/>
    </location>
</feature>
<keyword evidence="4" id="KW-1000">Mitochondrion outer membrane</keyword>
<evidence type="ECO:0000313" key="11">
    <source>
        <dbReference type="EMBL" id="KAK7537778.1"/>
    </source>
</evidence>
<dbReference type="PROSITE" id="PS00678">
    <property type="entry name" value="WD_REPEATS_1"/>
    <property type="match status" value="3"/>
</dbReference>
<feature type="repeat" description="WD" evidence="9">
    <location>
        <begin position="445"/>
        <end position="484"/>
    </location>
</feature>
<evidence type="ECO:0000256" key="6">
    <source>
        <dbReference type="ARBA" id="ARBA00023128"/>
    </source>
</evidence>
<keyword evidence="2 9" id="KW-0853">WD repeat</keyword>
<accession>A0ABR1LRH4</accession>
<dbReference type="EMBL" id="JBBPDW010000033">
    <property type="protein sequence ID" value="KAK7537778.1"/>
    <property type="molecule type" value="Genomic_DNA"/>
</dbReference>
<dbReference type="SMART" id="SM00320">
    <property type="entry name" value="WD40"/>
    <property type="match status" value="6"/>
</dbReference>
<dbReference type="PROSITE" id="PS50294">
    <property type="entry name" value="WD_REPEATS_REGION"/>
    <property type="match status" value="4"/>
</dbReference>
<keyword evidence="7" id="KW-0472">Membrane</keyword>
<comment type="similarity">
    <text evidence="8">Belongs to the WD repeat MDV1/CAF4 family.</text>
</comment>
<evidence type="ECO:0000256" key="2">
    <source>
        <dbReference type="ARBA" id="ARBA00022574"/>
    </source>
</evidence>
<comment type="subcellular location">
    <subcellularLocation>
        <location evidence="1">Mitochondrion outer membrane</location>
        <topology evidence="1">Peripheral membrane protein</topology>
        <orientation evidence="1">Cytoplasmic side</orientation>
    </subcellularLocation>
</comment>
<dbReference type="Pfam" id="PF00400">
    <property type="entry name" value="WD40"/>
    <property type="match status" value="4"/>
</dbReference>
<keyword evidence="6" id="KW-0496">Mitochondrion</keyword>
<dbReference type="CDD" id="cd22881">
    <property type="entry name" value="Mdv1_N"/>
    <property type="match status" value="1"/>
</dbReference>
<keyword evidence="3" id="KW-0677">Repeat</keyword>
<comment type="caution">
    <text evidence="11">The sequence shown here is derived from an EMBL/GenBank/DDBJ whole genome shotgun (WGS) entry which is preliminary data.</text>
</comment>
<feature type="region of interest" description="Disordered" evidence="10">
    <location>
        <begin position="1"/>
        <end position="33"/>
    </location>
</feature>
<evidence type="ECO:0000256" key="5">
    <source>
        <dbReference type="ARBA" id="ARBA00023054"/>
    </source>
</evidence>
<evidence type="ECO:0000256" key="8">
    <source>
        <dbReference type="ARBA" id="ARBA00038415"/>
    </source>
</evidence>
<feature type="region of interest" description="Disordered" evidence="10">
    <location>
        <begin position="253"/>
        <end position="306"/>
    </location>
</feature>
<dbReference type="Gene3D" id="6.10.280.220">
    <property type="match status" value="1"/>
</dbReference>
<dbReference type="PANTHER" id="PTHR19855">
    <property type="entry name" value="WD40 REPEAT PROTEIN 12, 37"/>
    <property type="match status" value="1"/>
</dbReference>
<feature type="compositionally biased region" description="Basic and acidic residues" evidence="10">
    <location>
        <begin position="1"/>
        <end position="11"/>
    </location>
</feature>
<dbReference type="CDD" id="cd00200">
    <property type="entry name" value="WD40"/>
    <property type="match status" value="1"/>
</dbReference>
<dbReference type="InterPro" id="IPR019775">
    <property type="entry name" value="WD40_repeat_CS"/>
</dbReference>
<feature type="region of interest" description="Disordered" evidence="10">
    <location>
        <begin position="134"/>
        <end position="172"/>
    </location>
</feature>
<evidence type="ECO:0000256" key="9">
    <source>
        <dbReference type="PROSITE-ProRule" id="PRU00221"/>
    </source>
</evidence>
<protein>
    <submittedName>
        <fullName evidence="11">Mitochondrial division protein 1</fullName>
    </submittedName>
</protein>
<proteinExistence type="inferred from homology"/>
<dbReference type="Proteomes" id="UP001365128">
    <property type="component" value="Unassembled WGS sequence"/>
</dbReference>
<gene>
    <name evidence="11" type="ORF">IWX46DRAFT_609478</name>
</gene>
<dbReference type="InterPro" id="IPR036322">
    <property type="entry name" value="WD40_repeat_dom_sf"/>
</dbReference>
<name>A0ABR1LRH4_9PEZI</name>